<reference evidence="11" key="1">
    <citation type="submission" date="2023-03" db="EMBL/GenBank/DDBJ databases">
        <authorList>
            <person name="Julca I."/>
        </authorList>
    </citation>
    <scope>NUCLEOTIDE SEQUENCE</scope>
</reference>
<dbReference type="InterPro" id="IPR007657">
    <property type="entry name" value="Glycosyltransferase_61"/>
</dbReference>
<proteinExistence type="predicted"/>
<evidence type="ECO:0000256" key="2">
    <source>
        <dbReference type="ARBA" id="ARBA00022676"/>
    </source>
</evidence>
<evidence type="ECO:0000259" key="10">
    <source>
        <dbReference type="Pfam" id="PF04577"/>
    </source>
</evidence>
<evidence type="ECO:0000256" key="9">
    <source>
        <dbReference type="SAM" id="Phobius"/>
    </source>
</evidence>
<organism evidence="11 12">
    <name type="scientific">Oldenlandia corymbosa var. corymbosa</name>
    <dbReference type="NCBI Taxonomy" id="529605"/>
    <lineage>
        <taxon>Eukaryota</taxon>
        <taxon>Viridiplantae</taxon>
        <taxon>Streptophyta</taxon>
        <taxon>Embryophyta</taxon>
        <taxon>Tracheophyta</taxon>
        <taxon>Spermatophyta</taxon>
        <taxon>Magnoliopsida</taxon>
        <taxon>eudicotyledons</taxon>
        <taxon>Gunneridae</taxon>
        <taxon>Pentapetalae</taxon>
        <taxon>asterids</taxon>
        <taxon>lamiids</taxon>
        <taxon>Gentianales</taxon>
        <taxon>Rubiaceae</taxon>
        <taxon>Rubioideae</taxon>
        <taxon>Spermacoceae</taxon>
        <taxon>Hedyotis-Oldenlandia complex</taxon>
        <taxon>Oldenlandia</taxon>
    </lineage>
</organism>
<dbReference type="GO" id="GO:0000139">
    <property type="term" value="C:Golgi membrane"/>
    <property type="evidence" value="ECO:0007669"/>
    <property type="project" value="UniProtKB-SubCell"/>
</dbReference>
<gene>
    <name evidence="11" type="ORF">OLC1_LOCUS13097</name>
</gene>
<accession>A0AAV1DBN6</accession>
<dbReference type="EMBL" id="OX459121">
    <property type="protein sequence ID" value="CAI9104097.1"/>
    <property type="molecule type" value="Genomic_DNA"/>
</dbReference>
<evidence type="ECO:0000256" key="7">
    <source>
        <dbReference type="ARBA" id="ARBA00023180"/>
    </source>
</evidence>
<keyword evidence="4 9" id="KW-0812">Transmembrane</keyword>
<sequence>MAKVVTSEVERSISISSNPKDKPHYSKLQHQHSRRSPFCHFSPKLSVYILITCGILFILFQIQSLKIPPISPSLPPNNINPWNFMHKLQKVINISNATLAAESERCNQELNSLSSKLRDAVTFLPLKDLRFSSSAQKGHTWFMSSMYDAHEEGEVQYQQFPSESSKGRLLCLKGKDTHEGAWNSYALAWPDSLPYNATFMKGLTFVSYNHYNYDNIWHGLSAMVPFVAWHIKNKCELPTRWVLYHWGELRLKMGPWLRTLMEATFGEPLYIEDFHHFEDNNSDDDDSPACFEDAVVMRHNEGGMSRQRRIEVYDLLRCKARSYCNVSNEGRSWDVDGKGVPVIGMTMFMRTGPRSFRNDSVVIDIFQKECKNVEACQFRVAYSNNLTFCEQVKLMSLTDVLISPHGAQLTNMFFMDRNSSVMEFFPKGWLKLAGVGQYVYHWIAAWSGMKHQGAWRDPDGEKCPYPEDDRRCMNLYKGGKIGYNQTYFSDWARNVLNEVRSRKVEEALILKNNSATNTLGSICTCN</sequence>
<dbReference type="GO" id="GO:0016763">
    <property type="term" value="F:pentosyltransferase activity"/>
    <property type="evidence" value="ECO:0007669"/>
    <property type="project" value="UniProtKB-ARBA"/>
</dbReference>
<feature type="domain" description="Glycosyltransferase 61 catalytic" evidence="10">
    <location>
        <begin position="350"/>
        <end position="422"/>
    </location>
</feature>
<feature type="region of interest" description="Disordered" evidence="8">
    <location>
        <begin position="1"/>
        <end position="29"/>
    </location>
</feature>
<dbReference type="InterPro" id="IPR049625">
    <property type="entry name" value="Glyco_transf_61_cat"/>
</dbReference>
<evidence type="ECO:0000313" key="12">
    <source>
        <dbReference type="Proteomes" id="UP001161247"/>
    </source>
</evidence>
<evidence type="ECO:0000256" key="4">
    <source>
        <dbReference type="ARBA" id="ARBA00022692"/>
    </source>
</evidence>
<dbReference type="PANTHER" id="PTHR20961:SF38">
    <property type="entry name" value="PROTEIN O-LINKED-MANNOSE BETA-1,4-N-ACETYLGLUCOSAMINYLTRANSFERASE 2"/>
    <property type="match status" value="1"/>
</dbReference>
<evidence type="ECO:0000256" key="1">
    <source>
        <dbReference type="ARBA" id="ARBA00004323"/>
    </source>
</evidence>
<keyword evidence="3" id="KW-0808">Transferase</keyword>
<keyword evidence="7" id="KW-0325">Glycoprotein</keyword>
<keyword evidence="6 9" id="KW-0472">Membrane</keyword>
<evidence type="ECO:0000256" key="8">
    <source>
        <dbReference type="SAM" id="MobiDB-lite"/>
    </source>
</evidence>
<evidence type="ECO:0000256" key="3">
    <source>
        <dbReference type="ARBA" id="ARBA00022679"/>
    </source>
</evidence>
<evidence type="ECO:0000313" key="11">
    <source>
        <dbReference type="EMBL" id="CAI9104097.1"/>
    </source>
</evidence>
<dbReference type="Proteomes" id="UP001161247">
    <property type="component" value="Chromosome 4"/>
</dbReference>
<protein>
    <submittedName>
        <fullName evidence="11">OLC1v1002710C1</fullName>
    </submittedName>
</protein>
<name>A0AAV1DBN6_OLDCO</name>
<dbReference type="PANTHER" id="PTHR20961">
    <property type="entry name" value="GLYCOSYLTRANSFERASE"/>
    <property type="match status" value="1"/>
</dbReference>
<evidence type="ECO:0000256" key="6">
    <source>
        <dbReference type="ARBA" id="ARBA00023136"/>
    </source>
</evidence>
<keyword evidence="2" id="KW-0328">Glycosyltransferase</keyword>
<keyword evidence="12" id="KW-1185">Reference proteome</keyword>
<dbReference type="AlphaFoldDB" id="A0AAV1DBN6"/>
<feature type="transmembrane region" description="Helical" evidence="9">
    <location>
        <begin position="45"/>
        <end position="62"/>
    </location>
</feature>
<keyword evidence="5 9" id="KW-1133">Transmembrane helix</keyword>
<dbReference type="Pfam" id="PF04577">
    <property type="entry name" value="Glyco_transf_61"/>
    <property type="match status" value="1"/>
</dbReference>
<comment type="subcellular location">
    <subcellularLocation>
        <location evidence="1">Golgi apparatus membrane</location>
        <topology evidence="1">Single-pass type II membrane protein</topology>
    </subcellularLocation>
</comment>
<evidence type="ECO:0000256" key="5">
    <source>
        <dbReference type="ARBA" id="ARBA00022989"/>
    </source>
</evidence>